<feature type="domain" description="HTH asnC-type" evidence="4">
    <location>
        <begin position="6"/>
        <end position="66"/>
    </location>
</feature>
<dbReference type="RefSeq" id="WP_378262927.1">
    <property type="nucleotide sequence ID" value="NZ_JBHSIT010000013.1"/>
</dbReference>
<dbReference type="InterPro" id="IPR019888">
    <property type="entry name" value="Tscrpt_reg_AsnC-like"/>
</dbReference>
<proteinExistence type="predicted"/>
<dbReference type="SMART" id="SM00344">
    <property type="entry name" value="HTH_ASNC"/>
    <property type="match status" value="2"/>
</dbReference>
<protein>
    <submittedName>
        <fullName evidence="5">Lrp/AsnC family transcriptional regulator</fullName>
    </submittedName>
</protein>
<dbReference type="Pfam" id="PF13404">
    <property type="entry name" value="HTH_AsnC-type"/>
    <property type="match status" value="2"/>
</dbReference>
<dbReference type="InterPro" id="IPR000485">
    <property type="entry name" value="AsnC-type_HTH_dom"/>
</dbReference>
<dbReference type="Gene3D" id="3.30.70.920">
    <property type="match status" value="1"/>
</dbReference>
<keyword evidence="3" id="KW-0804">Transcription</keyword>
<dbReference type="SUPFAM" id="SSF46785">
    <property type="entry name" value="Winged helix' DNA-binding domain"/>
    <property type="match status" value="2"/>
</dbReference>
<evidence type="ECO:0000313" key="6">
    <source>
        <dbReference type="Proteomes" id="UP001595872"/>
    </source>
</evidence>
<dbReference type="Proteomes" id="UP001595872">
    <property type="component" value="Unassembled WGS sequence"/>
</dbReference>
<dbReference type="SUPFAM" id="SSF54909">
    <property type="entry name" value="Dimeric alpha+beta barrel"/>
    <property type="match status" value="1"/>
</dbReference>
<reference evidence="6" key="1">
    <citation type="journal article" date="2019" name="Int. J. Syst. Evol. Microbiol.">
        <title>The Global Catalogue of Microorganisms (GCM) 10K type strain sequencing project: providing services to taxonomists for standard genome sequencing and annotation.</title>
        <authorList>
            <consortium name="The Broad Institute Genomics Platform"/>
            <consortium name="The Broad Institute Genome Sequencing Center for Infectious Disease"/>
            <person name="Wu L."/>
            <person name="Ma J."/>
        </authorList>
    </citation>
    <scope>NUCLEOTIDE SEQUENCE [LARGE SCALE GENOMIC DNA]</scope>
    <source>
        <strain evidence="6">KLKA75</strain>
    </source>
</reference>
<dbReference type="EMBL" id="JBHSIT010000013">
    <property type="protein sequence ID" value="MFC4912725.1"/>
    <property type="molecule type" value="Genomic_DNA"/>
</dbReference>
<dbReference type="InterPro" id="IPR011008">
    <property type="entry name" value="Dimeric_a/b-barrel"/>
</dbReference>
<dbReference type="PRINTS" id="PR00033">
    <property type="entry name" value="HTHASNC"/>
</dbReference>
<evidence type="ECO:0000256" key="3">
    <source>
        <dbReference type="ARBA" id="ARBA00023163"/>
    </source>
</evidence>
<dbReference type="InterPro" id="IPR036388">
    <property type="entry name" value="WH-like_DNA-bd_sf"/>
</dbReference>
<keyword evidence="6" id="KW-1185">Reference proteome</keyword>
<evidence type="ECO:0000313" key="5">
    <source>
        <dbReference type="EMBL" id="MFC4912725.1"/>
    </source>
</evidence>
<dbReference type="InterPro" id="IPR036390">
    <property type="entry name" value="WH_DNA-bd_sf"/>
</dbReference>
<dbReference type="PANTHER" id="PTHR30154">
    <property type="entry name" value="LEUCINE-RESPONSIVE REGULATORY PROTEIN"/>
    <property type="match status" value="1"/>
</dbReference>
<dbReference type="Pfam" id="PF01037">
    <property type="entry name" value="AsnC_trans_reg"/>
    <property type="match status" value="1"/>
</dbReference>
<keyword evidence="1" id="KW-0805">Transcription regulation</keyword>
<organism evidence="5 6">
    <name type="scientific">Actinomadura gamaensis</name>
    <dbReference type="NCBI Taxonomy" id="1763541"/>
    <lineage>
        <taxon>Bacteria</taxon>
        <taxon>Bacillati</taxon>
        <taxon>Actinomycetota</taxon>
        <taxon>Actinomycetes</taxon>
        <taxon>Streptosporangiales</taxon>
        <taxon>Thermomonosporaceae</taxon>
        <taxon>Actinomadura</taxon>
    </lineage>
</organism>
<evidence type="ECO:0000256" key="2">
    <source>
        <dbReference type="ARBA" id="ARBA00023125"/>
    </source>
</evidence>
<dbReference type="InterPro" id="IPR019887">
    <property type="entry name" value="Tscrpt_reg_AsnC/Lrp_C"/>
</dbReference>
<evidence type="ECO:0000256" key="1">
    <source>
        <dbReference type="ARBA" id="ARBA00023015"/>
    </source>
</evidence>
<gene>
    <name evidence="5" type="ORF">ACFPCY_35880</name>
</gene>
<dbReference type="PROSITE" id="PS50956">
    <property type="entry name" value="HTH_ASNC_2"/>
    <property type="match status" value="2"/>
</dbReference>
<dbReference type="PANTHER" id="PTHR30154:SF34">
    <property type="entry name" value="TRANSCRIPTIONAL REGULATOR AZLB"/>
    <property type="match status" value="1"/>
</dbReference>
<evidence type="ECO:0000259" key="4">
    <source>
        <dbReference type="PROSITE" id="PS50956"/>
    </source>
</evidence>
<dbReference type="Gene3D" id="1.10.10.10">
    <property type="entry name" value="Winged helix-like DNA-binding domain superfamily/Winged helix DNA-binding domain"/>
    <property type="match status" value="2"/>
</dbReference>
<feature type="domain" description="HTH asnC-type" evidence="4">
    <location>
        <begin position="194"/>
        <end position="254"/>
    </location>
</feature>
<comment type="caution">
    <text evidence="5">The sequence shown here is derived from an EMBL/GenBank/DDBJ whole genome shotgun (WGS) entry which is preliminary data.</text>
</comment>
<accession>A0ABV9U843</accession>
<sequence>MDSVMLDEVDRGLVHALRIDGRVPFVRIAEVLGVSENTVARRYRKLRSTGTLRVAGTVNGASLGYTPWTIRLRCTPDAAAGIADALAARPDVSYVYLLSGGTEISCNTQTGTPGERDALLLERLPRTRRVLGVSAHMLLGSPKLPKDWTGLDVLTPAQVTALHPPPVQPAAPEPAGAVRPSNRPVPDAADRVALDAADRAMLDVLALDGRASYAELAAATGWSEATARRRASQLRDAGVLSYQLDLAYERVGFRAEARLWMSVRPSRLKDVAEALAAHPESSFVAMTTGPTNLVAAVLCRDAADLARYLTERVASLEDVHEVESAPVIRTLKRAGAPLPL</sequence>
<keyword evidence="2" id="KW-0238">DNA-binding</keyword>
<name>A0ABV9U843_9ACTN</name>